<dbReference type="GO" id="GO:0003677">
    <property type="term" value="F:DNA binding"/>
    <property type="evidence" value="ECO:0007669"/>
    <property type="project" value="UniProtKB-KW"/>
</dbReference>
<dbReference type="InterPro" id="IPR010982">
    <property type="entry name" value="Lambda_DNA-bd_dom_sf"/>
</dbReference>
<dbReference type="InterPro" id="IPR001387">
    <property type="entry name" value="Cro/C1-type_HTH"/>
</dbReference>
<dbReference type="SUPFAM" id="SSF47413">
    <property type="entry name" value="lambda repressor-like DNA-binding domains"/>
    <property type="match status" value="1"/>
</dbReference>
<evidence type="ECO:0000313" key="3">
    <source>
        <dbReference type="EMBL" id="SMC51050.1"/>
    </source>
</evidence>
<dbReference type="Proteomes" id="UP000192418">
    <property type="component" value="Unassembled WGS sequence"/>
</dbReference>
<reference evidence="3 4" key="1">
    <citation type="submission" date="2017-04" db="EMBL/GenBank/DDBJ databases">
        <authorList>
            <person name="Afonso C.L."/>
            <person name="Miller P.J."/>
            <person name="Scott M.A."/>
            <person name="Spackman E."/>
            <person name="Goraichik I."/>
            <person name="Dimitrov K.M."/>
            <person name="Suarez D.L."/>
            <person name="Swayne D.E."/>
        </authorList>
    </citation>
    <scope>NUCLEOTIDE SEQUENCE [LARGE SCALE GENOMIC DNA]</scope>
    <source>
        <strain evidence="3 4">DSM 3385</strain>
    </source>
</reference>
<proteinExistence type="predicted"/>
<sequence>MQTGKVSQRITYFMEKRDIDLEKLSQLTGLDTPFLNTMLTDNVYPPLGPLMKIARALGVRLGTFLDDQDSKDPFIVRRPDREAEISVLGGKGKPAALKFYSLGKGKTDRHMEPFFVEILPESAKEKKLSSHEGEEFIVVQQGSIEIIYGKEIYRLNKGDSVYYNSVVPHYVSCVGDEKAEILAVIYIPK</sequence>
<dbReference type="GO" id="GO:0003700">
    <property type="term" value="F:DNA-binding transcription factor activity"/>
    <property type="evidence" value="ECO:0007669"/>
    <property type="project" value="TreeGrafter"/>
</dbReference>
<dbReference type="Pfam" id="PF07883">
    <property type="entry name" value="Cupin_2"/>
    <property type="match status" value="1"/>
</dbReference>
<accession>A0A1W1ZR85</accession>
<dbReference type="Gene3D" id="1.10.260.40">
    <property type="entry name" value="lambda repressor-like DNA-binding domains"/>
    <property type="match status" value="1"/>
</dbReference>
<protein>
    <submittedName>
        <fullName evidence="3">Cro/C1-type HTH DNA-binding domain-containing protein</fullName>
    </submittedName>
</protein>
<dbReference type="SMART" id="SM00530">
    <property type="entry name" value="HTH_XRE"/>
    <property type="match status" value="1"/>
</dbReference>
<feature type="domain" description="HTH cro/C1-type" evidence="2">
    <location>
        <begin position="10"/>
        <end position="64"/>
    </location>
</feature>
<evidence type="ECO:0000259" key="2">
    <source>
        <dbReference type="PROSITE" id="PS50943"/>
    </source>
</evidence>
<dbReference type="Gene3D" id="2.60.120.10">
    <property type="entry name" value="Jelly Rolls"/>
    <property type="match status" value="1"/>
</dbReference>
<dbReference type="STRING" id="1121400.SAMN02746065_103126"/>
<dbReference type="EMBL" id="FWXY01000003">
    <property type="protein sequence ID" value="SMC51050.1"/>
    <property type="molecule type" value="Genomic_DNA"/>
</dbReference>
<keyword evidence="1 3" id="KW-0238">DNA-binding</keyword>
<dbReference type="PANTHER" id="PTHR46797">
    <property type="entry name" value="HTH-TYPE TRANSCRIPTIONAL REGULATOR"/>
    <property type="match status" value="1"/>
</dbReference>
<name>A0A1W1ZR85_9BACT</name>
<gene>
    <name evidence="3" type="ORF">SAMN02746065_103126</name>
</gene>
<keyword evidence="4" id="KW-1185">Reference proteome</keyword>
<evidence type="ECO:0000256" key="1">
    <source>
        <dbReference type="ARBA" id="ARBA00023125"/>
    </source>
</evidence>
<dbReference type="InterPro" id="IPR050807">
    <property type="entry name" value="TransReg_Diox_bact_type"/>
</dbReference>
<dbReference type="InterPro" id="IPR014710">
    <property type="entry name" value="RmlC-like_jellyroll"/>
</dbReference>
<dbReference type="InterPro" id="IPR013096">
    <property type="entry name" value="Cupin_2"/>
</dbReference>
<dbReference type="CDD" id="cd00093">
    <property type="entry name" value="HTH_XRE"/>
    <property type="match status" value="1"/>
</dbReference>
<dbReference type="GO" id="GO:0005829">
    <property type="term" value="C:cytosol"/>
    <property type="evidence" value="ECO:0007669"/>
    <property type="project" value="TreeGrafter"/>
</dbReference>
<dbReference type="Pfam" id="PF13443">
    <property type="entry name" value="HTH_26"/>
    <property type="match status" value="1"/>
</dbReference>
<organism evidence="3 4">
    <name type="scientific">Desulfocicer vacuolatum DSM 3385</name>
    <dbReference type="NCBI Taxonomy" id="1121400"/>
    <lineage>
        <taxon>Bacteria</taxon>
        <taxon>Pseudomonadati</taxon>
        <taxon>Thermodesulfobacteriota</taxon>
        <taxon>Desulfobacteria</taxon>
        <taxon>Desulfobacterales</taxon>
        <taxon>Desulfobacteraceae</taxon>
        <taxon>Desulfocicer</taxon>
    </lineage>
</organism>
<evidence type="ECO:0000313" key="4">
    <source>
        <dbReference type="Proteomes" id="UP000192418"/>
    </source>
</evidence>
<dbReference type="PROSITE" id="PS50943">
    <property type="entry name" value="HTH_CROC1"/>
    <property type="match status" value="1"/>
</dbReference>
<dbReference type="AlphaFoldDB" id="A0A1W1ZR85"/>
<dbReference type="CDD" id="cd02209">
    <property type="entry name" value="cupin_XRE_C"/>
    <property type="match status" value="1"/>
</dbReference>
<dbReference type="OrthoDB" id="5343295at2"/>
<dbReference type="PANTHER" id="PTHR46797:SF19">
    <property type="entry name" value="BLL2473 PROTEIN"/>
    <property type="match status" value="1"/>
</dbReference>
<dbReference type="RefSeq" id="WP_084067093.1">
    <property type="nucleotide sequence ID" value="NZ_FWXY01000003.1"/>
</dbReference>
<dbReference type="SUPFAM" id="SSF51182">
    <property type="entry name" value="RmlC-like cupins"/>
    <property type="match status" value="1"/>
</dbReference>
<dbReference type="InterPro" id="IPR011051">
    <property type="entry name" value="RmlC_Cupin_sf"/>
</dbReference>